<reference evidence="4 5" key="1">
    <citation type="submission" date="2019-02" db="EMBL/GenBank/DDBJ databases">
        <title>Deep-cultivation of Planctomycetes and their phenomic and genomic characterization uncovers novel biology.</title>
        <authorList>
            <person name="Wiegand S."/>
            <person name="Jogler M."/>
            <person name="Boedeker C."/>
            <person name="Pinto D."/>
            <person name="Vollmers J."/>
            <person name="Rivas-Marin E."/>
            <person name="Kohn T."/>
            <person name="Peeters S.H."/>
            <person name="Heuer A."/>
            <person name="Rast P."/>
            <person name="Oberbeckmann S."/>
            <person name="Bunk B."/>
            <person name="Jeske O."/>
            <person name="Meyerdierks A."/>
            <person name="Storesund J.E."/>
            <person name="Kallscheuer N."/>
            <person name="Luecker S."/>
            <person name="Lage O.M."/>
            <person name="Pohl T."/>
            <person name="Merkel B.J."/>
            <person name="Hornburger P."/>
            <person name="Mueller R.-W."/>
            <person name="Bruemmer F."/>
            <person name="Labrenz M."/>
            <person name="Spormann A.M."/>
            <person name="Op Den Camp H."/>
            <person name="Overmann J."/>
            <person name="Amann R."/>
            <person name="Jetten M.S.M."/>
            <person name="Mascher T."/>
            <person name="Medema M.H."/>
            <person name="Devos D.P."/>
            <person name="Kaster A.-K."/>
            <person name="Ovreas L."/>
            <person name="Rohde M."/>
            <person name="Galperin M.Y."/>
            <person name="Jogler C."/>
        </authorList>
    </citation>
    <scope>NUCLEOTIDE SEQUENCE [LARGE SCALE GENOMIC DNA]</scope>
    <source>
        <strain evidence="4 5">Pla123a</strain>
    </source>
</reference>
<dbReference type="Proteomes" id="UP000318478">
    <property type="component" value="Unassembled WGS sequence"/>
</dbReference>
<evidence type="ECO:0000313" key="5">
    <source>
        <dbReference type="Proteomes" id="UP000318478"/>
    </source>
</evidence>
<comment type="caution">
    <text evidence="4">The sequence shown here is derived from an EMBL/GenBank/DDBJ whole genome shotgun (WGS) entry which is preliminary data.</text>
</comment>
<evidence type="ECO:0000259" key="3">
    <source>
        <dbReference type="Pfam" id="PF04187"/>
    </source>
</evidence>
<accession>A0A5C5YS92</accession>
<evidence type="ECO:0000256" key="1">
    <source>
        <dbReference type="SAM" id="MobiDB-lite"/>
    </source>
</evidence>
<name>A0A5C5YS92_9BACT</name>
<protein>
    <recommendedName>
        <fullName evidence="3">Haem-binding uptake Tiki superfamily ChaN domain-containing protein</fullName>
    </recommendedName>
</protein>
<keyword evidence="5" id="KW-1185">Reference proteome</keyword>
<evidence type="ECO:0000256" key="2">
    <source>
        <dbReference type="SAM" id="SignalP"/>
    </source>
</evidence>
<dbReference type="Pfam" id="PF04187">
    <property type="entry name" value="Cofac_haem_bdg"/>
    <property type="match status" value="1"/>
</dbReference>
<keyword evidence="2" id="KW-0732">Signal</keyword>
<evidence type="ECO:0000313" key="4">
    <source>
        <dbReference type="EMBL" id="TWT77736.1"/>
    </source>
</evidence>
<feature type="signal peptide" evidence="2">
    <location>
        <begin position="1"/>
        <end position="21"/>
    </location>
</feature>
<dbReference type="EMBL" id="SJPO01000003">
    <property type="protein sequence ID" value="TWT77736.1"/>
    <property type="molecule type" value="Genomic_DNA"/>
</dbReference>
<dbReference type="AlphaFoldDB" id="A0A5C5YS92"/>
<sequence precursor="true">MFGAKPRLVLFMPAVLTAAVAACSHATERAAIDFPMAGSIRGSQSLFAGQRAVVLVGEIHGTVEIPLLTAVLLRTASAERAAVLCVEAPTDEQVRLDEFLASDGGESSVRALLAGRHWTSQDGRAGRGHFGLLELSRRLIADGREITVAAIDIPANRIEQLLAEQPTPPRVLEFARQRDRVMAQNVAAAAERNPHANILVLAGSVHTNLQKGVPWDEEYEPMGSLLHHNKPGLVSLAAETSGGAAWVSTEQGTGPTAISGGDRGEEPFVELSPGAQPDRSGLLYTGPVTAASPMRGNANAAEPGKR</sequence>
<feature type="chain" id="PRO_5022665806" description="Haem-binding uptake Tiki superfamily ChaN domain-containing protein" evidence="2">
    <location>
        <begin position="22"/>
        <end position="306"/>
    </location>
</feature>
<dbReference type="PROSITE" id="PS51257">
    <property type="entry name" value="PROKAR_LIPOPROTEIN"/>
    <property type="match status" value="1"/>
</dbReference>
<dbReference type="InterPro" id="IPR007314">
    <property type="entry name" value="Cofac_haem-bd_dom"/>
</dbReference>
<dbReference type="SUPFAM" id="SSF159501">
    <property type="entry name" value="EreA/ChaN-like"/>
    <property type="match status" value="1"/>
</dbReference>
<feature type="domain" description="Haem-binding uptake Tiki superfamily ChaN" evidence="3">
    <location>
        <begin position="165"/>
        <end position="215"/>
    </location>
</feature>
<proteinExistence type="predicted"/>
<gene>
    <name evidence="4" type="ORF">Pla123a_15320</name>
</gene>
<feature type="region of interest" description="Disordered" evidence="1">
    <location>
        <begin position="249"/>
        <end position="306"/>
    </location>
</feature>
<organism evidence="4 5">
    <name type="scientific">Posidoniimonas polymericola</name>
    <dbReference type="NCBI Taxonomy" id="2528002"/>
    <lineage>
        <taxon>Bacteria</taxon>
        <taxon>Pseudomonadati</taxon>
        <taxon>Planctomycetota</taxon>
        <taxon>Planctomycetia</taxon>
        <taxon>Pirellulales</taxon>
        <taxon>Lacipirellulaceae</taxon>
        <taxon>Posidoniimonas</taxon>
    </lineage>
</organism>